<proteinExistence type="predicted"/>
<name>A0A072NIT8_SCHAZ</name>
<evidence type="ECO:0000313" key="2">
    <source>
        <dbReference type="EMBL" id="KEF37426.1"/>
    </source>
</evidence>
<feature type="transmembrane region" description="Helical" evidence="1">
    <location>
        <begin position="36"/>
        <end position="56"/>
    </location>
</feature>
<feature type="transmembrane region" description="Helical" evidence="1">
    <location>
        <begin position="62"/>
        <end position="80"/>
    </location>
</feature>
<dbReference type="Proteomes" id="UP000027936">
    <property type="component" value="Unassembled WGS sequence"/>
</dbReference>
<keyword evidence="1" id="KW-0812">Transmembrane</keyword>
<gene>
    <name evidence="2" type="ORF">M670_03464</name>
</gene>
<organism evidence="2 3">
    <name type="scientific">Schinkia azotoformans MEV2011</name>
    <dbReference type="NCBI Taxonomy" id="1348973"/>
    <lineage>
        <taxon>Bacteria</taxon>
        <taxon>Bacillati</taxon>
        <taxon>Bacillota</taxon>
        <taxon>Bacilli</taxon>
        <taxon>Bacillales</taxon>
        <taxon>Bacillaceae</taxon>
        <taxon>Calidifontibacillus/Schinkia group</taxon>
        <taxon>Schinkia</taxon>
    </lineage>
</organism>
<sequence>MVQFIMFSVIVAVVSALIIMPYVNKSRKDLNFSGSMIFLAAFAILLPCVFLFYYVTLHDRNFSSLWPLFIMVTFISAYMVSGAESMLKSGLFAVSVIIGVFVLTAPFFNAVGDKPFIYLFKRRRFGDCQLFGNRGDLLTSNQFGNPRFIANLRKPLGRQKNFLEADLLYPKRSKI</sequence>
<evidence type="ECO:0000313" key="3">
    <source>
        <dbReference type="Proteomes" id="UP000027936"/>
    </source>
</evidence>
<keyword evidence="1" id="KW-1133">Transmembrane helix</keyword>
<keyword evidence="1" id="KW-0472">Membrane</keyword>
<dbReference type="EMBL" id="JJRY01000015">
    <property type="protein sequence ID" value="KEF37426.1"/>
    <property type="molecule type" value="Genomic_DNA"/>
</dbReference>
<feature type="transmembrane region" description="Helical" evidence="1">
    <location>
        <begin position="92"/>
        <end position="111"/>
    </location>
</feature>
<dbReference type="PATRIC" id="fig|1348973.3.peg.3339"/>
<evidence type="ECO:0000256" key="1">
    <source>
        <dbReference type="SAM" id="Phobius"/>
    </source>
</evidence>
<protein>
    <submittedName>
        <fullName evidence="2">Uncharacterized protein</fullName>
    </submittedName>
</protein>
<reference evidence="2 3" key="1">
    <citation type="submission" date="2014-04" db="EMBL/GenBank/DDBJ databases">
        <title>Draft genome sequence of Bacillus azotoformans MEV2011, a (co-) denitrifying strain unable to grow in the presence of oxygen.</title>
        <authorList>
            <person name="Nielsen M."/>
            <person name="Schreiber L."/>
            <person name="Finster K."/>
            <person name="Schramm A."/>
        </authorList>
    </citation>
    <scope>NUCLEOTIDE SEQUENCE [LARGE SCALE GENOMIC DNA]</scope>
    <source>
        <strain evidence="2 3">MEV2011</strain>
    </source>
</reference>
<accession>A0A072NIT8</accession>
<comment type="caution">
    <text evidence="2">The sequence shown here is derived from an EMBL/GenBank/DDBJ whole genome shotgun (WGS) entry which is preliminary data.</text>
</comment>
<dbReference type="RefSeq" id="WP_035197002.1">
    <property type="nucleotide sequence ID" value="NZ_JJRY01000015.1"/>
</dbReference>
<feature type="transmembrane region" description="Helical" evidence="1">
    <location>
        <begin position="6"/>
        <end position="24"/>
    </location>
</feature>
<dbReference type="AlphaFoldDB" id="A0A072NIT8"/>